<dbReference type="InterPro" id="IPR003819">
    <property type="entry name" value="TauD/TfdA-like"/>
</dbReference>
<reference evidence="6 7" key="1">
    <citation type="submission" date="2015-01" db="EMBL/GenBank/DDBJ databases">
        <title>Erwinia tracheiphila.</title>
        <authorList>
            <person name="Shapiro L.R."/>
        </authorList>
    </citation>
    <scope>NUCLEOTIDE SEQUENCE [LARGE SCALE GENOMIC DNA]</scope>
    <source>
        <strain evidence="6 7">BuffGH</strain>
    </source>
</reference>
<evidence type="ECO:0000313" key="6">
    <source>
        <dbReference type="EMBL" id="KKF35412.1"/>
    </source>
</evidence>
<keyword evidence="3" id="KW-0045">Antibiotic biosynthesis</keyword>
<keyword evidence="7" id="KW-1185">Reference proteome</keyword>
<evidence type="ECO:0000256" key="2">
    <source>
        <dbReference type="ARBA" id="ARBA00023002"/>
    </source>
</evidence>
<evidence type="ECO:0000256" key="1">
    <source>
        <dbReference type="ARBA" id="ARBA00001954"/>
    </source>
</evidence>
<dbReference type="Proteomes" id="UP000264980">
    <property type="component" value="Chromosome"/>
</dbReference>
<name>A0A0M2KDJ8_9GAMM</name>
<dbReference type="GO" id="GO:0016706">
    <property type="term" value="F:2-oxoglutarate-dependent dioxygenase activity"/>
    <property type="evidence" value="ECO:0007669"/>
    <property type="project" value="UniProtKB-ARBA"/>
</dbReference>
<sequence length="278" mass="31404">MQSCFDGWSPKVIDCEDERAVISHIVNHRFAVVSSEWKYDESDFQKMSTLYSLGQIYQSDFNYLEHKEGVRDSGINQIGGLAQGTHEVFNSTTRLSLHTDGSYIPIGSIKTSILLCKQHAAQGGTTVLFDSTSAFQQLKARHADLADILLQENIFRRRSTWTHSGKEYSHIGPLFRPDENGGFIGGFTLDTTADWDYSRTINPRAVEAVEYLSHLATPGSRYYLEFPLMKGQALILRNDKLSHGRQAYIDDPGNPRTLLRGLFTQAPMLVTSSRREYE</sequence>
<dbReference type="PANTHER" id="PTHR10696">
    <property type="entry name" value="GAMMA-BUTYROBETAINE HYDROXYLASE-RELATED"/>
    <property type="match status" value="1"/>
</dbReference>
<gene>
    <name evidence="5" type="ORF">AV903_13130</name>
    <name evidence="6" type="ORF">SY86_08235</name>
</gene>
<dbReference type="EMBL" id="CP013970">
    <property type="protein sequence ID" value="AXF76770.1"/>
    <property type="molecule type" value="Genomic_DNA"/>
</dbReference>
<feature type="domain" description="TauD/TfdA-like" evidence="4">
    <location>
        <begin position="5"/>
        <end position="261"/>
    </location>
</feature>
<dbReference type="RefSeq" id="WP_016190213.1">
    <property type="nucleotide sequence ID" value="NZ_CP013970.1"/>
</dbReference>
<reference evidence="5 8" key="2">
    <citation type="submission" date="2016-01" db="EMBL/GenBank/DDBJ databases">
        <authorList>
            <person name="Oliw E.H."/>
        </authorList>
    </citation>
    <scope>NUCLEOTIDE SEQUENCE [LARGE SCALE GENOMIC DNA]</scope>
    <source>
        <strain evidence="5 8">MDcuke</strain>
    </source>
</reference>
<accession>A0A0M2KDJ8</accession>
<dbReference type="InterPro" id="IPR050411">
    <property type="entry name" value="AlphaKG_dependent_hydroxylases"/>
</dbReference>
<evidence type="ECO:0000256" key="3">
    <source>
        <dbReference type="ARBA" id="ARBA00023194"/>
    </source>
</evidence>
<proteinExistence type="predicted"/>
<dbReference type="STRING" id="65700.SY86_08235"/>
<dbReference type="PATRIC" id="fig|65700.7.peg.2080"/>
<evidence type="ECO:0000313" key="7">
    <source>
        <dbReference type="Proteomes" id="UP000033924"/>
    </source>
</evidence>
<organism evidence="6 7">
    <name type="scientific">Erwinia tracheiphila</name>
    <dbReference type="NCBI Taxonomy" id="65700"/>
    <lineage>
        <taxon>Bacteria</taxon>
        <taxon>Pseudomonadati</taxon>
        <taxon>Pseudomonadota</taxon>
        <taxon>Gammaproteobacteria</taxon>
        <taxon>Enterobacterales</taxon>
        <taxon>Erwiniaceae</taxon>
        <taxon>Erwinia</taxon>
    </lineage>
</organism>
<evidence type="ECO:0000259" key="4">
    <source>
        <dbReference type="Pfam" id="PF02668"/>
    </source>
</evidence>
<dbReference type="GO" id="GO:0017000">
    <property type="term" value="P:antibiotic biosynthetic process"/>
    <property type="evidence" value="ECO:0007669"/>
    <property type="project" value="UniProtKB-KW"/>
</dbReference>
<comment type="cofactor">
    <cofactor evidence="1">
        <name>Fe(2+)</name>
        <dbReference type="ChEBI" id="CHEBI:29033"/>
    </cofactor>
</comment>
<evidence type="ECO:0000313" key="8">
    <source>
        <dbReference type="Proteomes" id="UP000264980"/>
    </source>
</evidence>
<dbReference type="Proteomes" id="UP000033924">
    <property type="component" value="Unassembled WGS sequence"/>
</dbReference>
<dbReference type="Pfam" id="PF02668">
    <property type="entry name" value="TauD"/>
    <property type="match status" value="1"/>
</dbReference>
<dbReference type="AlphaFoldDB" id="A0A0M2KDJ8"/>
<dbReference type="PANTHER" id="PTHR10696:SF56">
    <property type="entry name" value="TAUD_TFDA-LIKE DOMAIN-CONTAINING PROTEIN"/>
    <property type="match status" value="1"/>
</dbReference>
<protein>
    <submittedName>
        <fullName evidence="6">Clavaminate synthase</fullName>
    </submittedName>
</protein>
<dbReference type="InterPro" id="IPR042098">
    <property type="entry name" value="TauD-like_sf"/>
</dbReference>
<dbReference type="SUPFAM" id="SSF51197">
    <property type="entry name" value="Clavaminate synthase-like"/>
    <property type="match status" value="1"/>
</dbReference>
<evidence type="ECO:0000313" key="5">
    <source>
        <dbReference type="EMBL" id="AXF76770.1"/>
    </source>
</evidence>
<keyword evidence="2" id="KW-0560">Oxidoreductase</keyword>
<dbReference type="Gene3D" id="3.60.130.10">
    <property type="entry name" value="Clavaminate synthase-like"/>
    <property type="match status" value="1"/>
</dbReference>
<dbReference type="EMBL" id="JXNU01000003">
    <property type="protein sequence ID" value="KKF35412.1"/>
    <property type="molecule type" value="Genomic_DNA"/>
</dbReference>